<dbReference type="InterPro" id="IPR001258">
    <property type="entry name" value="NHL_repeat"/>
</dbReference>
<dbReference type="PANTHER" id="PTHR24104:SF25">
    <property type="entry name" value="PROTEIN LIN-41"/>
    <property type="match status" value="1"/>
</dbReference>
<dbReference type="InterPro" id="IPR011042">
    <property type="entry name" value="6-blade_b-propeller_TolB-like"/>
</dbReference>
<reference evidence="2" key="1">
    <citation type="submission" date="2018-05" db="EMBL/GenBank/DDBJ databases">
        <authorList>
            <person name="Lanie J.A."/>
            <person name="Ng W.-L."/>
            <person name="Kazmierczak K.M."/>
            <person name="Andrzejewski T.M."/>
            <person name="Davidsen T.M."/>
            <person name="Wayne K.J."/>
            <person name="Tettelin H."/>
            <person name="Glass J.I."/>
            <person name="Rusch D."/>
            <person name="Podicherti R."/>
            <person name="Tsui H.-C.T."/>
            <person name="Winkler M.E."/>
        </authorList>
    </citation>
    <scope>NUCLEOTIDE SEQUENCE</scope>
</reference>
<dbReference type="InterPro" id="IPR050952">
    <property type="entry name" value="TRIM-NHL_E3_ligases"/>
</dbReference>
<keyword evidence="1" id="KW-0677">Repeat</keyword>
<evidence type="ECO:0000256" key="1">
    <source>
        <dbReference type="ARBA" id="ARBA00022737"/>
    </source>
</evidence>
<sequence>MLMDKTKKLIASFIFMSVVLLMAPSGTAQVNGAGLSETEKLIQLSRRPTSTMDNPYELIENWPTLLAGQEWGAAIGLIPDDTGGLWMLFRSEPPINYINADGQILKSFGDGMIVQAHGFCMDNDGNLWAGDSGPFGDDPTTAGRGFQIHKFSQEGEHLLSLGQAGLSRAAEDTFIGPTACAVMPDGNIVIADGHWPRPSNAQQDGDRLVVITPEGEFVRAVGKMGAGPGEFMGPHALAYDAQGRLYVADRSNNRVQILDENLDFLDDWRHFGRPSGITVLVDGTFVVADSESGARLPGPSIAPEGGPGAMARNPGFQVGVRIGRTNGSLQHYIPGTRPEGMAADNLGNIFAGLTGGCDLSPSGGCLQKWVRK</sequence>
<gene>
    <name evidence="2" type="ORF">METZ01_LOCUS24695</name>
</gene>
<protein>
    <recommendedName>
        <fullName evidence="3">SMP-30/Gluconolactonase/LRE-like region domain-containing protein</fullName>
    </recommendedName>
</protein>
<dbReference type="PANTHER" id="PTHR24104">
    <property type="entry name" value="E3 UBIQUITIN-PROTEIN LIGASE NHLRC1-RELATED"/>
    <property type="match status" value="1"/>
</dbReference>
<dbReference type="PROSITE" id="PS51125">
    <property type="entry name" value="NHL"/>
    <property type="match status" value="1"/>
</dbReference>
<evidence type="ECO:0000313" key="2">
    <source>
        <dbReference type="EMBL" id="SUZ71841.1"/>
    </source>
</evidence>
<dbReference type="Pfam" id="PF01436">
    <property type="entry name" value="NHL"/>
    <property type="match status" value="1"/>
</dbReference>
<name>A0A381PXP1_9ZZZZ</name>
<proteinExistence type="predicted"/>
<dbReference type="SUPFAM" id="SSF63829">
    <property type="entry name" value="Calcium-dependent phosphotriesterase"/>
    <property type="match status" value="1"/>
</dbReference>
<dbReference type="EMBL" id="UINC01001135">
    <property type="protein sequence ID" value="SUZ71841.1"/>
    <property type="molecule type" value="Genomic_DNA"/>
</dbReference>
<dbReference type="AlphaFoldDB" id="A0A381PXP1"/>
<dbReference type="Gene3D" id="2.120.10.30">
    <property type="entry name" value="TolB, C-terminal domain"/>
    <property type="match status" value="1"/>
</dbReference>
<organism evidence="2">
    <name type="scientific">marine metagenome</name>
    <dbReference type="NCBI Taxonomy" id="408172"/>
    <lineage>
        <taxon>unclassified sequences</taxon>
        <taxon>metagenomes</taxon>
        <taxon>ecological metagenomes</taxon>
    </lineage>
</organism>
<evidence type="ECO:0008006" key="3">
    <source>
        <dbReference type="Google" id="ProtNLM"/>
    </source>
</evidence>
<dbReference type="GO" id="GO:0008270">
    <property type="term" value="F:zinc ion binding"/>
    <property type="evidence" value="ECO:0007669"/>
    <property type="project" value="UniProtKB-KW"/>
</dbReference>
<accession>A0A381PXP1</accession>